<gene>
    <name evidence="11" type="ORF">DD238_007984</name>
</gene>
<keyword evidence="5" id="KW-0418">Kinase</keyword>
<dbReference type="Gene3D" id="1.10.510.10">
    <property type="entry name" value="Transferase(Phosphotransferase) domain 1"/>
    <property type="match status" value="1"/>
</dbReference>
<dbReference type="PROSITE" id="PS50011">
    <property type="entry name" value="PROTEIN_KINASE_DOM"/>
    <property type="match status" value="1"/>
</dbReference>
<dbReference type="SUPFAM" id="SSF56112">
    <property type="entry name" value="Protein kinase-like (PK-like)"/>
    <property type="match status" value="1"/>
</dbReference>
<dbReference type="Gene3D" id="3.30.200.20">
    <property type="entry name" value="Phosphorylase Kinase, domain 1"/>
    <property type="match status" value="1"/>
</dbReference>
<dbReference type="EC" id="2.7.11.1" evidence="1"/>
<name>A0A3M6V7B7_9STRA</name>
<dbReference type="InterPro" id="IPR000719">
    <property type="entry name" value="Prot_kinase_dom"/>
</dbReference>
<comment type="caution">
    <text evidence="11">The sequence shown here is derived from an EMBL/GenBank/DDBJ whole genome shotgun (WGS) entry which is preliminary data.</text>
</comment>
<feature type="region of interest" description="Disordered" evidence="9">
    <location>
        <begin position="480"/>
        <end position="502"/>
    </location>
</feature>
<dbReference type="Proteomes" id="UP000282087">
    <property type="component" value="Unassembled WGS sequence"/>
</dbReference>
<evidence type="ECO:0000256" key="8">
    <source>
        <dbReference type="PROSITE-ProRule" id="PRU10141"/>
    </source>
</evidence>
<proteinExistence type="inferred from homology"/>
<feature type="compositionally biased region" description="Basic residues" evidence="9">
    <location>
        <begin position="222"/>
        <end position="292"/>
    </location>
</feature>
<evidence type="ECO:0000256" key="5">
    <source>
        <dbReference type="ARBA" id="ARBA00022777"/>
    </source>
</evidence>
<evidence type="ECO:0000256" key="1">
    <source>
        <dbReference type="ARBA" id="ARBA00012513"/>
    </source>
</evidence>
<feature type="compositionally biased region" description="Basic residues" evidence="9">
    <location>
        <begin position="299"/>
        <end position="316"/>
    </location>
</feature>
<evidence type="ECO:0000313" key="11">
    <source>
        <dbReference type="EMBL" id="RMX62658.1"/>
    </source>
</evidence>
<dbReference type="InterPro" id="IPR044092">
    <property type="entry name" value="STKc_PRP4"/>
</dbReference>
<dbReference type="FunFam" id="1.10.510.10:FF:000078">
    <property type="entry name" value="Serine/threonine-protein kinase PRP4 homolog"/>
    <property type="match status" value="1"/>
</dbReference>
<evidence type="ECO:0000259" key="10">
    <source>
        <dbReference type="PROSITE" id="PS50011"/>
    </source>
</evidence>
<dbReference type="Pfam" id="PF12352">
    <property type="entry name" value="V-SNARE_C"/>
    <property type="match status" value="1"/>
</dbReference>
<evidence type="ECO:0000256" key="9">
    <source>
        <dbReference type="SAM" id="MobiDB-lite"/>
    </source>
</evidence>
<feature type="compositionally biased region" description="Basic and acidic residues" evidence="9">
    <location>
        <begin position="317"/>
        <end position="328"/>
    </location>
</feature>
<evidence type="ECO:0000256" key="3">
    <source>
        <dbReference type="ARBA" id="ARBA00022679"/>
    </source>
</evidence>
<keyword evidence="12" id="KW-1185">Reference proteome</keyword>
<dbReference type="CDD" id="cd15863">
    <property type="entry name" value="SNARE_GS27"/>
    <property type="match status" value="1"/>
</dbReference>
<feature type="binding site" evidence="8">
    <location>
        <position position="602"/>
    </location>
    <ligand>
        <name>ATP</name>
        <dbReference type="ChEBI" id="CHEBI:30616"/>
    </ligand>
</feature>
<evidence type="ECO:0000256" key="6">
    <source>
        <dbReference type="ARBA" id="ARBA00022840"/>
    </source>
</evidence>
<dbReference type="PANTHER" id="PTHR24058">
    <property type="entry name" value="DUAL SPECIFICITY PROTEIN KINASE"/>
    <property type="match status" value="1"/>
</dbReference>
<dbReference type="InterPro" id="IPR008271">
    <property type="entry name" value="Ser/Thr_kinase_AS"/>
</dbReference>
<reference evidence="11 12" key="1">
    <citation type="submission" date="2018-06" db="EMBL/GenBank/DDBJ databases">
        <title>Comparative genomics of downy mildews reveals potential adaptations to biotrophy.</title>
        <authorList>
            <person name="Fletcher K."/>
            <person name="Klosterman S.J."/>
            <person name="Derevnina L."/>
            <person name="Martin F."/>
            <person name="Koike S."/>
            <person name="Reyes Chin-Wo S."/>
            <person name="Mou B."/>
            <person name="Michelmore R."/>
        </authorList>
    </citation>
    <scope>NUCLEOTIDE SEQUENCE [LARGE SCALE GENOMIC DNA]</scope>
    <source>
        <strain evidence="11 12">R14</strain>
    </source>
</reference>
<dbReference type="EMBL" id="QLLG01000540">
    <property type="protein sequence ID" value="RMX62658.1"/>
    <property type="molecule type" value="Genomic_DNA"/>
</dbReference>
<dbReference type="GO" id="GO:0005524">
    <property type="term" value="F:ATP binding"/>
    <property type="evidence" value="ECO:0007669"/>
    <property type="project" value="UniProtKB-UniRule"/>
</dbReference>
<feature type="compositionally biased region" description="Basic and acidic residues" evidence="9">
    <location>
        <begin position="370"/>
        <end position="384"/>
    </location>
</feature>
<feature type="domain" description="Protein kinase" evidence="10">
    <location>
        <begin position="565"/>
        <end position="896"/>
    </location>
</feature>
<dbReference type="SMART" id="SM00220">
    <property type="entry name" value="S_TKc"/>
    <property type="match status" value="1"/>
</dbReference>
<keyword evidence="2" id="KW-0723">Serine/threonine-protein kinase</keyword>
<dbReference type="InterPro" id="IPR011009">
    <property type="entry name" value="Kinase-like_dom_sf"/>
</dbReference>
<keyword evidence="4 8" id="KW-0547">Nucleotide-binding</keyword>
<feature type="region of interest" description="Disordered" evidence="9">
    <location>
        <begin position="369"/>
        <end position="411"/>
    </location>
</feature>
<organism evidence="11 12">
    <name type="scientific">Peronospora effusa</name>
    <dbReference type="NCBI Taxonomy" id="542832"/>
    <lineage>
        <taxon>Eukaryota</taxon>
        <taxon>Sar</taxon>
        <taxon>Stramenopiles</taxon>
        <taxon>Oomycota</taxon>
        <taxon>Peronosporomycetes</taxon>
        <taxon>Peronosporales</taxon>
        <taxon>Peronosporaceae</taxon>
        <taxon>Peronospora</taxon>
    </lineage>
</organism>
<feature type="compositionally biased region" description="Polar residues" evidence="9">
    <location>
        <begin position="484"/>
        <end position="502"/>
    </location>
</feature>
<dbReference type="Pfam" id="PF00069">
    <property type="entry name" value="Pkinase"/>
    <property type="match status" value="1"/>
</dbReference>
<dbReference type="PANTHER" id="PTHR24058:SF103">
    <property type="entry name" value="SERINE_THREONINE-PROTEIN KINASE PRP4 HOMOLOG"/>
    <property type="match status" value="1"/>
</dbReference>
<keyword evidence="3" id="KW-0808">Transferase</keyword>
<dbReference type="CDD" id="cd14135">
    <property type="entry name" value="STKc_PRP4"/>
    <property type="match status" value="1"/>
</dbReference>
<dbReference type="VEuPathDB" id="FungiDB:DD237_003935"/>
<dbReference type="InterPro" id="IPR017441">
    <property type="entry name" value="Protein_kinase_ATP_BS"/>
</dbReference>
<evidence type="ECO:0000313" key="12">
    <source>
        <dbReference type="Proteomes" id="UP000282087"/>
    </source>
</evidence>
<dbReference type="GO" id="GO:0045292">
    <property type="term" value="P:mRNA cis splicing, via spliceosome"/>
    <property type="evidence" value="ECO:0007669"/>
    <property type="project" value="InterPro"/>
</dbReference>
<dbReference type="Gene3D" id="1.20.5.110">
    <property type="match status" value="1"/>
</dbReference>
<dbReference type="STRING" id="542832.A0A3M6V7B7"/>
<sequence length="906" mass="102245">MHSPGMGRQTLDSLYPQARKLQFELNMQMSYLESGRTGGKTDAELQAEARGNLNTLEQLLWQLDSLVQRSIPPTDKDTWIKKLQQLRSETFALGSTLEQHIYSVSRRAMEARERESLMSRRNAGFDSGNGAMYAAQESESLQRSSQMVSDLTSLSQSILGDLGEQRNRMKNVRTKLLDIANRLGLSSSLLRVIERRDTVDFWIVMGGMVFTLVFLYADRPSVRRSRRSRRSSSHSRSVSRSHRSSRHHSSSKRRSPSRNRSRERSRRTHRHSRNSRRHRSRSRSKDHHKRRKHDSDNKRVRHRSHSRSASKSRKKRQNESKKEKEETTVTKISCTFETEKTAIDEQKKGIAESTEEKLETHLSPNVVVSGKKEEEAAIEKKEQTKNAVNVSHSVAKQGSEMDKKSLSSRSKPIVDVSSIKKDILKALADARSTIAGIKKSGVGGDYITTTPTSAPSLVLREVVADEEDQDAILPKKQAMELVGSPQNTDQSPKNTISGEGTSDSGYTADEFDMFSMAALDDHDGAMDGTNGVAAITVDEVSLQSSRDDEEGYYYTTIGEVLNGKYRVLGIVGKGVFSTVLRCQCITPLEIAGGKALNFVAIKIIRNNDIMRDAAQTELKVLNELRERDPRDKKHCIRLLDSFSHRGHVAMVFEPMQMNVREAMKKFGGKGGISIQAVCVFSKHLLMALNHLEMCGVIHADIKPDNILLDEKQTTIKLCDFGSAYKADDGKQDPTPYLVSRFYRAPEIVLGLVYDKAVDMWSVGCCLYEMFTGKVMFPGSTNNEMLKLFMELKGKIPNKLIKKHRQTYIDHLEMEPHFTEDLKFCSRESDRVTGKPVLRLMDTFKAKSDLISSLMVAKSATDDRKLVVELRNLLDRMFTLDPSKRISVKDALAHSFVKGGQELKMQR</sequence>
<dbReference type="GO" id="GO:0004674">
    <property type="term" value="F:protein serine/threonine kinase activity"/>
    <property type="evidence" value="ECO:0007669"/>
    <property type="project" value="UniProtKB-KW"/>
</dbReference>
<dbReference type="SUPFAM" id="SSF58038">
    <property type="entry name" value="SNARE fusion complex"/>
    <property type="match status" value="1"/>
</dbReference>
<accession>A0A3M6V7B7</accession>
<protein>
    <recommendedName>
        <fullName evidence="1">non-specific serine/threonine protein kinase</fullName>
        <ecNumber evidence="1">2.7.11.1</ecNumber>
    </recommendedName>
</protein>
<feature type="region of interest" description="Disordered" evidence="9">
    <location>
        <begin position="221"/>
        <end position="329"/>
    </location>
</feature>
<keyword evidence="6 8" id="KW-0067">ATP-binding</keyword>
<dbReference type="PROSITE" id="PS00107">
    <property type="entry name" value="PROTEIN_KINASE_ATP"/>
    <property type="match status" value="1"/>
</dbReference>
<dbReference type="PROSITE" id="PS00108">
    <property type="entry name" value="PROTEIN_KINASE_ST"/>
    <property type="match status" value="1"/>
</dbReference>
<feature type="compositionally biased region" description="Polar residues" evidence="9">
    <location>
        <begin position="385"/>
        <end position="396"/>
    </location>
</feature>
<dbReference type="InterPro" id="IPR050494">
    <property type="entry name" value="Ser_Thr_dual-spec_kinase"/>
</dbReference>
<comment type="similarity">
    <text evidence="7">Belongs to the protein kinase superfamily. CMGC Ser/Thr protein kinase family.</text>
</comment>
<evidence type="ECO:0000256" key="4">
    <source>
        <dbReference type="ARBA" id="ARBA00022741"/>
    </source>
</evidence>
<evidence type="ECO:0000256" key="7">
    <source>
        <dbReference type="ARBA" id="ARBA00023596"/>
    </source>
</evidence>
<dbReference type="AlphaFoldDB" id="A0A3M6V7B7"/>
<evidence type="ECO:0000256" key="2">
    <source>
        <dbReference type="ARBA" id="ARBA00022527"/>
    </source>
</evidence>